<dbReference type="Proteomes" id="UP000001593">
    <property type="component" value="Unassembled WGS sequence"/>
</dbReference>
<evidence type="ECO:0000313" key="8">
    <source>
        <dbReference type="Proteomes" id="UP000001593"/>
    </source>
</evidence>
<protein>
    <submittedName>
        <fullName evidence="7">Uncharacterized protein</fullName>
    </submittedName>
</protein>
<feature type="transmembrane region" description="Helical" evidence="6">
    <location>
        <begin position="228"/>
        <end position="252"/>
    </location>
</feature>
<feature type="transmembrane region" description="Helical" evidence="6">
    <location>
        <begin position="321"/>
        <end position="340"/>
    </location>
</feature>
<dbReference type="STRING" id="45351.A7S4C4"/>
<comment type="subcellular location">
    <subcellularLocation>
        <location evidence="1">Membrane</location>
        <topology evidence="1">Multi-pass membrane protein</topology>
    </subcellularLocation>
</comment>
<dbReference type="GO" id="GO:0005886">
    <property type="term" value="C:plasma membrane"/>
    <property type="evidence" value="ECO:0000318"/>
    <property type="project" value="GO_Central"/>
</dbReference>
<dbReference type="PhylomeDB" id="A7S4C4"/>
<evidence type="ECO:0000256" key="4">
    <source>
        <dbReference type="ARBA" id="ARBA00022989"/>
    </source>
</evidence>
<dbReference type="KEGG" id="nve:5513236"/>
<dbReference type="InParanoid" id="A7S4C4"/>
<dbReference type="InterPro" id="IPR002293">
    <property type="entry name" value="AA/rel_permease1"/>
</dbReference>
<evidence type="ECO:0000256" key="1">
    <source>
        <dbReference type="ARBA" id="ARBA00004141"/>
    </source>
</evidence>
<keyword evidence="8" id="KW-1185">Reference proteome</keyword>
<feature type="transmembrane region" description="Helical" evidence="6">
    <location>
        <begin position="59"/>
        <end position="80"/>
    </location>
</feature>
<evidence type="ECO:0000256" key="5">
    <source>
        <dbReference type="ARBA" id="ARBA00023136"/>
    </source>
</evidence>
<dbReference type="GO" id="GO:0006865">
    <property type="term" value="P:amino acid transport"/>
    <property type="evidence" value="ECO:0000318"/>
    <property type="project" value="GO_Central"/>
</dbReference>
<feature type="transmembrane region" description="Helical" evidence="6">
    <location>
        <begin position="128"/>
        <end position="144"/>
    </location>
</feature>
<organism evidence="7 8">
    <name type="scientific">Nematostella vectensis</name>
    <name type="common">Starlet sea anemone</name>
    <dbReference type="NCBI Taxonomy" id="45351"/>
    <lineage>
        <taxon>Eukaryota</taxon>
        <taxon>Metazoa</taxon>
        <taxon>Cnidaria</taxon>
        <taxon>Anthozoa</taxon>
        <taxon>Hexacorallia</taxon>
        <taxon>Actiniaria</taxon>
        <taxon>Edwardsiidae</taxon>
        <taxon>Nematostella</taxon>
    </lineage>
</organism>
<dbReference type="PANTHER" id="PTHR43243:SF4">
    <property type="entry name" value="CATIONIC AMINO ACID TRANSPORTER 4"/>
    <property type="match status" value="1"/>
</dbReference>
<feature type="transmembrane region" description="Helical" evidence="6">
    <location>
        <begin position="347"/>
        <end position="367"/>
    </location>
</feature>
<dbReference type="eggNOG" id="KOG1286">
    <property type="taxonomic scope" value="Eukaryota"/>
</dbReference>
<accession>A7S4C4</accession>
<evidence type="ECO:0000256" key="2">
    <source>
        <dbReference type="ARBA" id="ARBA00022448"/>
    </source>
</evidence>
<evidence type="ECO:0000256" key="3">
    <source>
        <dbReference type="ARBA" id="ARBA00022692"/>
    </source>
</evidence>
<feature type="transmembrane region" description="Helical" evidence="6">
    <location>
        <begin position="195"/>
        <end position="216"/>
    </location>
</feature>
<keyword evidence="4 6" id="KW-1133">Transmembrane helix</keyword>
<dbReference type="EMBL" id="DS469577">
    <property type="protein sequence ID" value="EDO41449.1"/>
    <property type="molecule type" value="Genomic_DNA"/>
</dbReference>
<feature type="transmembrane region" description="Helical" evidence="6">
    <location>
        <begin position="27"/>
        <end position="47"/>
    </location>
</feature>
<keyword evidence="2" id="KW-0813">Transport</keyword>
<feature type="non-terminal residue" evidence="7">
    <location>
        <position position="368"/>
    </location>
</feature>
<feature type="transmembrane region" description="Helical" evidence="6">
    <location>
        <begin position="151"/>
        <end position="175"/>
    </location>
</feature>
<keyword evidence="5 6" id="KW-0472">Membrane</keyword>
<dbReference type="PIRSF" id="PIRSF006060">
    <property type="entry name" value="AA_transporter"/>
    <property type="match status" value="1"/>
</dbReference>
<dbReference type="Gene3D" id="1.20.1740.10">
    <property type="entry name" value="Amino acid/polyamine transporter I"/>
    <property type="match status" value="1"/>
</dbReference>
<evidence type="ECO:0000313" key="7">
    <source>
        <dbReference type="EMBL" id="EDO41449.1"/>
    </source>
</evidence>
<gene>
    <name evidence="7" type="ORF">NEMVEDRAFT_v1g104084</name>
</gene>
<sequence>DLAYLSTIPLMAICIYVISGDVTHGPLVVLGLFMMTLSLSIAALCYAEFCSRVQMCGCAYVYCYVALGEIWGYSVGWSLLLEHLLAAASATKLCSQYIHVLCNGTIYTATEVSAITWEVKGVGTVPDILSPLLAVVAGALMCVGPKCTRRLYAAFFLTTITALSLMVLAGLVNAGHWLEYLPRNDSISTNHVRETFAAAAMAYYACSNLELVTIATGETEESQTRSPLGILLSMAVGTLFVWGGSVIIMLMVPRGISMAEAFSVSSHPVTRYVIIFGGITSGFGALLSLLFAVSRQTYLLATEGFVFGFFGNLTAEGRIPARSALIDAILVGLITLVLDIKALIKMLGLGTLLAHNLVMVSVIMTRYQ</sequence>
<dbReference type="AlphaFoldDB" id="A7S4C4"/>
<dbReference type="GO" id="GO:0015171">
    <property type="term" value="F:amino acid transmembrane transporter activity"/>
    <property type="evidence" value="ECO:0000318"/>
    <property type="project" value="GO_Central"/>
</dbReference>
<proteinExistence type="predicted"/>
<feature type="non-terminal residue" evidence="7">
    <location>
        <position position="1"/>
    </location>
</feature>
<feature type="transmembrane region" description="Helical" evidence="6">
    <location>
        <begin position="272"/>
        <end position="291"/>
    </location>
</feature>
<keyword evidence="3 6" id="KW-0812">Transmembrane</keyword>
<evidence type="ECO:0000256" key="6">
    <source>
        <dbReference type="SAM" id="Phobius"/>
    </source>
</evidence>
<dbReference type="OrthoDB" id="3900342at2759"/>
<reference evidence="7 8" key="1">
    <citation type="journal article" date="2007" name="Science">
        <title>Sea anemone genome reveals ancestral eumetazoan gene repertoire and genomic organization.</title>
        <authorList>
            <person name="Putnam N.H."/>
            <person name="Srivastava M."/>
            <person name="Hellsten U."/>
            <person name="Dirks B."/>
            <person name="Chapman J."/>
            <person name="Salamov A."/>
            <person name="Terry A."/>
            <person name="Shapiro H."/>
            <person name="Lindquist E."/>
            <person name="Kapitonov V.V."/>
            <person name="Jurka J."/>
            <person name="Genikhovich G."/>
            <person name="Grigoriev I.V."/>
            <person name="Lucas S.M."/>
            <person name="Steele R.E."/>
            <person name="Finnerty J.R."/>
            <person name="Technau U."/>
            <person name="Martindale M.Q."/>
            <person name="Rokhsar D.S."/>
        </authorList>
    </citation>
    <scope>NUCLEOTIDE SEQUENCE [LARGE SCALE GENOMIC DNA]</scope>
    <source>
        <strain evidence="8">CH2 X CH6</strain>
    </source>
</reference>
<name>A7S4C4_NEMVE</name>
<dbReference type="Pfam" id="PF13520">
    <property type="entry name" value="AA_permease_2"/>
    <property type="match status" value="1"/>
</dbReference>
<dbReference type="PANTHER" id="PTHR43243">
    <property type="entry name" value="INNER MEMBRANE TRANSPORTER YGJI-RELATED"/>
    <property type="match status" value="1"/>
</dbReference>
<dbReference type="HOGENOM" id="CLU_007946_15_12_1"/>